<accession>A0AAJ7NGR7</accession>
<keyword evidence="4 7" id="KW-1133">Transmembrane helix</keyword>
<evidence type="ECO:0000256" key="5">
    <source>
        <dbReference type="ARBA" id="ARBA00023136"/>
    </source>
</evidence>
<proteinExistence type="inferred from homology"/>
<dbReference type="GO" id="GO:0016020">
    <property type="term" value="C:membrane"/>
    <property type="evidence" value="ECO:0007669"/>
    <property type="project" value="UniProtKB-SubCell"/>
</dbReference>
<dbReference type="Pfam" id="PF06388">
    <property type="entry name" value="DUF1075"/>
    <property type="match status" value="1"/>
</dbReference>
<comment type="subcellular location">
    <subcellularLocation>
        <location evidence="1">Membrane</location>
        <topology evidence="1">Single-pass membrane protein</topology>
    </subcellularLocation>
</comment>
<dbReference type="GeneID" id="108633076"/>
<evidence type="ECO:0000313" key="9">
    <source>
        <dbReference type="RefSeq" id="XP_017893546.1"/>
    </source>
</evidence>
<organism evidence="8 9">
    <name type="scientific">Ceratina calcarata</name>
    <dbReference type="NCBI Taxonomy" id="156304"/>
    <lineage>
        <taxon>Eukaryota</taxon>
        <taxon>Metazoa</taxon>
        <taxon>Ecdysozoa</taxon>
        <taxon>Arthropoda</taxon>
        <taxon>Hexapoda</taxon>
        <taxon>Insecta</taxon>
        <taxon>Pterygota</taxon>
        <taxon>Neoptera</taxon>
        <taxon>Endopterygota</taxon>
        <taxon>Hymenoptera</taxon>
        <taxon>Apocrita</taxon>
        <taxon>Aculeata</taxon>
        <taxon>Apoidea</taxon>
        <taxon>Anthophila</taxon>
        <taxon>Apidae</taxon>
        <taxon>Ceratina</taxon>
        <taxon>Zadontomerus</taxon>
    </lineage>
</organism>
<dbReference type="PANTHER" id="PTHR13674">
    <property type="entry name" value="GROWTH AND TRANSFORMATION-DEPENDENT PROTEIN"/>
    <property type="match status" value="1"/>
</dbReference>
<evidence type="ECO:0000256" key="2">
    <source>
        <dbReference type="ARBA" id="ARBA00007363"/>
    </source>
</evidence>
<keyword evidence="3 7" id="KW-0812">Transmembrane</keyword>
<evidence type="ECO:0000256" key="7">
    <source>
        <dbReference type="SAM" id="Phobius"/>
    </source>
</evidence>
<evidence type="ECO:0000256" key="3">
    <source>
        <dbReference type="ARBA" id="ARBA00022692"/>
    </source>
</evidence>
<sequence>MMFCGRLSKQLLRARQFHSTLVKNETKPTPPSSKSTTSKTKMTAEELQEHVLGAPLHTVGALDKFILVWVKRYPSISEVPAQVSIPCIQKAHTKARIYVCYMMMVFGIAGFFISSWMGKRDAAAGKNIVTERMKWYEEVREKGRKEKAAAEAAAAAAADKQ</sequence>
<name>A0AAJ7NGR7_9HYME</name>
<comment type="similarity">
    <text evidence="2">Belongs to the UPF0389 family.</text>
</comment>
<evidence type="ECO:0000256" key="1">
    <source>
        <dbReference type="ARBA" id="ARBA00004167"/>
    </source>
</evidence>
<evidence type="ECO:0000256" key="6">
    <source>
        <dbReference type="SAM" id="MobiDB-lite"/>
    </source>
</evidence>
<keyword evidence="8" id="KW-1185">Reference proteome</keyword>
<feature type="region of interest" description="Disordered" evidence="6">
    <location>
        <begin position="22"/>
        <end position="42"/>
    </location>
</feature>
<feature type="compositionally biased region" description="Low complexity" evidence="6">
    <location>
        <begin position="32"/>
        <end position="41"/>
    </location>
</feature>
<keyword evidence="5 7" id="KW-0472">Membrane</keyword>
<dbReference type="RefSeq" id="XP_017893546.1">
    <property type="nucleotide sequence ID" value="XM_018038057.2"/>
</dbReference>
<dbReference type="Proteomes" id="UP000694925">
    <property type="component" value="Unplaced"/>
</dbReference>
<dbReference type="AlphaFoldDB" id="A0AAJ7NGR7"/>
<dbReference type="KEGG" id="ccal:108633076"/>
<dbReference type="InterPro" id="IPR009432">
    <property type="entry name" value="DUF1075"/>
</dbReference>
<evidence type="ECO:0000256" key="4">
    <source>
        <dbReference type="ARBA" id="ARBA00022989"/>
    </source>
</evidence>
<evidence type="ECO:0000313" key="8">
    <source>
        <dbReference type="Proteomes" id="UP000694925"/>
    </source>
</evidence>
<gene>
    <name evidence="9" type="primary">LOC108633076</name>
</gene>
<reference evidence="9" key="1">
    <citation type="submission" date="2025-08" db="UniProtKB">
        <authorList>
            <consortium name="RefSeq"/>
        </authorList>
    </citation>
    <scope>IDENTIFICATION</scope>
    <source>
        <tissue evidence="9">Whole body</tissue>
    </source>
</reference>
<dbReference type="PANTHER" id="PTHR13674:SF5">
    <property type="entry name" value="UPF0389 PROTEIN CG9231"/>
    <property type="match status" value="1"/>
</dbReference>
<feature type="transmembrane region" description="Helical" evidence="7">
    <location>
        <begin position="98"/>
        <end position="117"/>
    </location>
</feature>
<protein>
    <submittedName>
        <fullName evidence="9">Protein FAM162B-like</fullName>
    </submittedName>
</protein>